<evidence type="ECO:0000313" key="2">
    <source>
        <dbReference type="EMBL" id="RUL64080.1"/>
    </source>
</evidence>
<gene>
    <name evidence="2" type="ORF">EKH79_08450</name>
</gene>
<proteinExistence type="predicted"/>
<name>A0A432LU17_9GAMM</name>
<keyword evidence="3" id="KW-1185">Reference proteome</keyword>
<keyword evidence="1" id="KW-0472">Membrane</keyword>
<accession>A0A432LU17</accession>
<dbReference type="Pfam" id="PF14316">
    <property type="entry name" value="DUF4381"/>
    <property type="match status" value="1"/>
</dbReference>
<keyword evidence="1" id="KW-0812">Transmembrane</keyword>
<dbReference type="Proteomes" id="UP000267077">
    <property type="component" value="Unassembled WGS sequence"/>
</dbReference>
<sequence length="169" mass="19417">MNASFPQPQSDVVLRDVHMPPSPPWWPPAPGWWVLLAIACVALFIAFLLYRRWRRARMRRQQILAELHALATRHGDDDIAYASSLHQLLRRAARRYATDAHQRQGAAWREVLARVPVDTATLDKLMTLDARMYQPRADFDRMSVQAAAYHWLETALRREKAVAGSAEHA</sequence>
<organism evidence="2 3">
    <name type="scientific">Dyella dinghuensis</name>
    <dbReference type="NCBI Taxonomy" id="1920169"/>
    <lineage>
        <taxon>Bacteria</taxon>
        <taxon>Pseudomonadati</taxon>
        <taxon>Pseudomonadota</taxon>
        <taxon>Gammaproteobacteria</taxon>
        <taxon>Lysobacterales</taxon>
        <taxon>Rhodanobacteraceae</taxon>
        <taxon>Dyella</taxon>
    </lineage>
</organism>
<dbReference type="RefSeq" id="WP_126673359.1">
    <property type="nucleotide sequence ID" value="NZ_RYZR01000005.1"/>
</dbReference>
<dbReference type="OrthoDB" id="5955310at2"/>
<evidence type="ECO:0000256" key="1">
    <source>
        <dbReference type="SAM" id="Phobius"/>
    </source>
</evidence>
<comment type="caution">
    <text evidence="2">The sequence shown here is derived from an EMBL/GenBank/DDBJ whole genome shotgun (WGS) entry which is preliminary data.</text>
</comment>
<keyword evidence="1" id="KW-1133">Transmembrane helix</keyword>
<feature type="transmembrane region" description="Helical" evidence="1">
    <location>
        <begin position="31"/>
        <end position="50"/>
    </location>
</feature>
<reference evidence="2 3" key="1">
    <citation type="submission" date="2018-12" db="EMBL/GenBank/DDBJ databases">
        <title>Dyella dinghuensis sp. nov. DHOA06 and Dyella choica sp. nov. 4M-K27, isolated from forest soil.</title>
        <authorList>
            <person name="Qiu L.-H."/>
            <person name="Gao Z.-H."/>
        </authorList>
    </citation>
    <scope>NUCLEOTIDE SEQUENCE [LARGE SCALE GENOMIC DNA]</scope>
    <source>
        <strain evidence="2 3">DHOA06</strain>
    </source>
</reference>
<protein>
    <submittedName>
        <fullName evidence="2">DUF4381 domain-containing protein</fullName>
    </submittedName>
</protein>
<dbReference type="EMBL" id="RYZR01000005">
    <property type="protein sequence ID" value="RUL64080.1"/>
    <property type="molecule type" value="Genomic_DNA"/>
</dbReference>
<dbReference type="AlphaFoldDB" id="A0A432LU17"/>
<evidence type="ECO:0000313" key="3">
    <source>
        <dbReference type="Proteomes" id="UP000267077"/>
    </source>
</evidence>
<dbReference type="InterPro" id="IPR025489">
    <property type="entry name" value="DUF4381"/>
</dbReference>